<keyword evidence="2" id="KW-1185">Reference proteome</keyword>
<organism evidence="1 2">
    <name type="scientific">Paramecium tetraurelia</name>
    <dbReference type="NCBI Taxonomy" id="5888"/>
    <lineage>
        <taxon>Eukaryota</taxon>
        <taxon>Sar</taxon>
        <taxon>Alveolata</taxon>
        <taxon>Ciliophora</taxon>
        <taxon>Intramacronucleata</taxon>
        <taxon>Oligohymenophorea</taxon>
        <taxon>Peniculida</taxon>
        <taxon>Parameciidae</taxon>
        <taxon>Paramecium</taxon>
    </lineage>
</organism>
<dbReference type="RefSeq" id="XP_001425947.1">
    <property type="nucleotide sequence ID" value="XM_001425910.1"/>
</dbReference>
<name>A0BJ32_PARTE</name>
<dbReference type="Proteomes" id="UP000000600">
    <property type="component" value="Unassembled WGS sequence"/>
</dbReference>
<sequence>MNFFQTQPFLLNKMWLLIIYQEIQVELRGFNANQMADNIFIWARIVIGLKAVQDKTNLFKHYLKTFQSWIKFLRAKSISKPFTSIQNYEEMKFRLVAKIIIYFMFCSRTSQNIHIKITLMFYAYDASVLR</sequence>
<evidence type="ECO:0000313" key="1">
    <source>
        <dbReference type="EMBL" id="CAK58549.1"/>
    </source>
</evidence>
<dbReference type="AlphaFoldDB" id="A0BJ32"/>
<dbReference type="KEGG" id="ptm:GSPATT00004922001"/>
<proteinExistence type="predicted"/>
<gene>
    <name evidence="1" type="ORF">GSPATT00004922001</name>
</gene>
<evidence type="ECO:0000313" key="2">
    <source>
        <dbReference type="Proteomes" id="UP000000600"/>
    </source>
</evidence>
<dbReference type="GeneID" id="5011731"/>
<dbReference type="HOGENOM" id="CLU_1942148_0_0_1"/>
<protein>
    <submittedName>
        <fullName evidence="1">Uncharacterized protein</fullName>
    </submittedName>
</protein>
<accession>A0BJ32</accession>
<dbReference type="EMBL" id="CT867997">
    <property type="protein sequence ID" value="CAK58549.1"/>
    <property type="molecule type" value="Genomic_DNA"/>
</dbReference>
<dbReference type="InParanoid" id="A0BJ32"/>
<reference evidence="1 2" key="1">
    <citation type="journal article" date="2006" name="Nature">
        <title>Global trends of whole-genome duplications revealed by the ciliate Paramecium tetraurelia.</title>
        <authorList>
            <consortium name="Genoscope"/>
            <person name="Aury J.-M."/>
            <person name="Jaillon O."/>
            <person name="Duret L."/>
            <person name="Noel B."/>
            <person name="Jubin C."/>
            <person name="Porcel B.M."/>
            <person name="Segurens B."/>
            <person name="Daubin V."/>
            <person name="Anthouard V."/>
            <person name="Aiach N."/>
            <person name="Arnaiz O."/>
            <person name="Billaut A."/>
            <person name="Beisson J."/>
            <person name="Blanc I."/>
            <person name="Bouhouche K."/>
            <person name="Camara F."/>
            <person name="Duharcourt S."/>
            <person name="Guigo R."/>
            <person name="Gogendeau D."/>
            <person name="Katinka M."/>
            <person name="Keller A.-M."/>
            <person name="Kissmehl R."/>
            <person name="Klotz C."/>
            <person name="Koll F."/>
            <person name="Le Moue A."/>
            <person name="Lepere C."/>
            <person name="Malinsky S."/>
            <person name="Nowacki M."/>
            <person name="Nowak J.K."/>
            <person name="Plattner H."/>
            <person name="Poulain J."/>
            <person name="Ruiz F."/>
            <person name="Serrano V."/>
            <person name="Zagulski M."/>
            <person name="Dessen P."/>
            <person name="Betermier M."/>
            <person name="Weissenbach J."/>
            <person name="Scarpelli C."/>
            <person name="Schachter V."/>
            <person name="Sperling L."/>
            <person name="Meyer E."/>
            <person name="Cohen J."/>
            <person name="Wincker P."/>
        </authorList>
    </citation>
    <scope>NUCLEOTIDE SEQUENCE [LARGE SCALE GENOMIC DNA]</scope>
    <source>
        <strain evidence="1 2">Stock d4-2</strain>
    </source>
</reference>